<dbReference type="Proteomes" id="UP000232164">
    <property type="component" value="Unassembled WGS sequence"/>
</dbReference>
<name>A0A2N0D535_RHISU</name>
<sequence>MRSSLRALLPLLTCRWGDAGLFFLHAEISRRDIADFTERSVTLTKEILDHLGVKPGDELELELLPDRKAVVRACNRQVSVEIS</sequence>
<organism evidence="1 2">
    <name type="scientific">Rhizobium sullae</name>
    <name type="common">Rhizobium hedysari</name>
    <dbReference type="NCBI Taxonomy" id="50338"/>
    <lineage>
        <taxon>Bacteria</taxon>
        <taxon>Pseudomonadati</taxon>
        <taxon>Pseudomonadota</taxon>
        <taxon>Alphaproteobacteria</taxon>
        <taxon>Hyphomicrobiales</taxon>
        <taxon>Rhizobiaceae</taxon>
        <taxon>Rhizobium/Agrobacterium group</taxon>
        <taxon>Rhizobium</taxon>
    </lineage>
</organism>
<accession>A0A2N0D535</accession>
<reference evidence="1 2" key="2">
    <citation type="submission" date="2017-12" db="EMBL/GenBank/DDBJ databases">
        <title>Genome sequence of Rhizobium sullae HCNT1 isolated from Sulla coronaria nodules and featuring peculiar denitrification phenotypes.</title>
        <authorList>
            <person name="De Diego-Diaz B."/>
            <person name="Treu L."/>
            <person name="Campanaro S."/>
            <person name="Da Silva Duarte V."/>
            <person name="Basaglia M."/>
            <person name="Favaro L."/>
            <person name="Casella S."/>
            <person name="Squartini A."/>
        </authorList>
    </citation>
    <scope>NUCLEOTIDE SEQUENCE [LARGE SCALE GENOMIC DNA]</scope>
    <source>
        <strain evidence="1 2">HCNT1</strain>
    </source>
</reference>
<comment type="caution">
    <text evidence="1">The sequence shown here is derived from an EMBL/GenBank/DDBJ whole genome shotgun (WGS) entry which is preliminary data.</text>
</comment>
<dbReference type="EMBL" id="PIQN01000019">
    <property type="protein sequence ID" value="PKA41209.1"/>
    <property type="molecule type" value="Genomic_DNA"/>
</dbReference>
<evidence type="ECO:0000313" key="1">
    <source>
        <dbReference type="EMBL" id="PKA41209.1"/>
    </source>
</evidence>
<evidence type="ECO:0000313" key="2">
    <source>
        <dbReference type="Proteomes" id="UP000232164"/>
    </source>
</evidence>
<gene>
    <name evidence="1" type="ORF">CWR43_23590</name>
</gene>
<evidence type="ECO:0008006" key="3">
    <source>
        <dbReference type="Google" id="ProtNLM"/>
    </source>
</evidence>
<protein>
    <recommendedName>
        <fullName evidence="3">AbrB/MazE/SpoVT family DNA-binding domain-containing protein</fullName>
    </recommendedName>
</protein>
<reference evidence="1 2" key="1">
    <citation type="submission" date="2017-11" db="EMBL/GenBank/DDBJ databases">
        <authorList>
            <person name="Han C.G."/>
        </authorList>
    </citation>
    <scope>NUCLEOTIDE SEQUENCE [LARGE SCALE GENOMIC DNA]</scope>
    <source>
        <strain evidence="1 2">HCNT1</strain>
    </source>
</reference>
<dbReference type="AlphaFoldDB" id="A0A2N0D535"/>
<proteinExistence type="predicted"/>